<feature type="domain" description="Glutamine amidotransferase" evidence="1">
    <location>
        <begin position="26"/>
        <end position="182"/>
    </location>
</feature>
<dbReference type="Gene3D" id="3.40.50.880">
    <property type="match status" value="1"/>
</dbReference>
<dbReference type="RefSeq" id="WP_109414939.1">
    <property type="nucleotide sequence ID" value="NZ_QEAS01000004.1"/>
</dbReference>
<dbReference type="PROSITE" id="PS51273">
    <property type="entry name" value="GATASE_TYPE_1"/>
    <property type="match status" value="1"/>
</dbReference>
<evidence type="ECO:0000313" key="3">
    <source>
        <dbReference type="Proteomes" id="UP000245647"/>
    </source>
</evidence>
<proteinExistence type="predicted"/>
<dbReference type="AlphaFoldDB" id="A0A2U2PJ79"/>
<dbReference type="GO" id="GO:0016740">
    <property type="term" value="F:transferase activity"/>
    <property type="evidence" value="ECO:0007669"/>
    <property type="project" value="UniProtKB-KW"/>
</dbReference>
<dbReference type="InterPro" id="IPR029062">
    <property type="entry name" value="Class_I_gatase-like"/>
</dbReference>
<name>A0A2U2PJ79_9SPHI</name>
<dbReference type="Proteomes" id="UP000245647">
    <property type="component" value="Unassembled WGS sequence"/>
</dbReference>
<dbReference type="InterPro" id="IPR044992">
    <property type="entry name" value="ChyE-like"/>
</dbReference>
<keyword evidence="2" id="KW-0808">Transferase</keyword>
<dbReference type="SUPFAM" id="SSF52317">
    <property type="entry name" value="Class I glutamine amidotransferase-like"/>
    <property type="match status" value="1"/>
</dbReference>
<dbReference type="OrthoDB" id="9807137at2"/>
<dbReference type="PANTHER" id="PTHR42695">
    <property type="entry name" value="GLUTAMINE AMIDOTRANSFERASE YLR126C-RELATED"/>
    <property type="match status" value="1"/>
</dbReference>
<dbReference type="FunFam" id="3.40.50.880:FF:000033">
    <property type="entry name" value="Glutamine amidotransferase class-I"/>
    <property type="match status" value="1"/>
</dbReference>
<comment type="caution">
    <text evidence="2">The sequence shown here is derived from an EMBL/GenBank/DDBJ whole genome shotgun (WGS) entry which is preliminary data.</text>
</comment>
<gene>
    <name evidence="2" type="ORF">DDR33_06380</name>
</gene>
<organism evidence="2 3">
    <name type="scientific">Pararcticibacter amylolyticus</name>
    <dbReference type="NCBI Taxonomy" id="2173175"/>
    <lineage>
        <taxon>Bacteria</taxon>
        <taxon>Pseudomonadati</taxon>
        <taxon>Bacteroidota</taxon>
        <taxon>Sphingobacteriia</taxon>
        <taxon>Sphingobacteriales</taxon>
        <taxon>Sphingobacteriaceae</taxon>
        <taxon>Pararcticibacter</taxon>
    </lineage>
</organism>
<evidence type="ECO:0000313" key="2">
    <source>
        <dbReference type="EMBL" id="PWG81455.1"/>
    </source>
</evidence>
<dbReference type="CDD" id="cd01741">
    <property type="entry name" value="GATase1_1"/>
    <property type="match status" value="1"/>
</dbReference>
<dbReference type="GO" id="GO:0005829">
    <property type="term" value="C:cytosol"/>
    <property type="evidence" value="ECO:0007669"/>
    <property type="project" value="TreeGrafter"/>
</dbReference>
<dbReference type="InterPro" id="IPR017926">
    <property type="entry name" value="GATASE"/>
</dbReference>
<protein>
    <submittedName>
        <fullName evidence="2">Amidotransferase</fullName>
    </submittedName>
</protein>
<keyword evidence="3" id="KW-1185">Reference proteome</keyword>
<dbReference type="Pfam" id="PF00117">
    <property type="entry name" value="GATase"/>
    <property type="match status" value="1"/>
</dbReference>
<dbReference type="PANTHER" id="PTHR42695:SF5">
    <property type="entry name" value="GLUTAMINE AMIDOTRANSFERASE YLR126C-RELATED"/>
    <property type="match status" value="1"/>
</dbReference>
<dbReference type="EMBL" id="QEAS01000004">
    <property type="protein sequence ID" value="PWG81455.1"/>
    <property type="molecule type" value="Genomic_DNA"/>
</dbReference>
<reference evidence="2 3" key="1">
    <citation type="submission" date="2018-04" db="EMBL/GenBank/DDBJ databases">
        <title>Pedobacter chongqingensis sp. nov., isolated from a rottenly hemp rope.</title>
        <authorList>
            <person name="Cai Y."/>
        </authorList>
    </citation>
    <scope>NUCLEOTIDE SEQUENCE [LARGE SCALE GENOMIC DNA]</scope>
    <source>
        <strain evidence="2 3">FJ4-8</strain>
    </source>
</reference>
<evidence type="ECO:0000259" key="1">
    <source>
        <dbReference type="Pfam" id="PF00117"/>
    </source>
</evidence>
<sequence length="235" mass="27252">MKVHYLQHVPFEGLGYIETWLKENDFRISATRFYEPAHYFPEVEEIDALIIMGGPMGVYDEHKYPWLHEEKVFIEDCIRAGKKVLGICLGAQLLAVCLGANVYTANSKELGWFRVAPTEMSKKVSWFYRLFQDHPMVFHWHGDKFEIPYDGSFSLLSSEANNNQAFFHSENVIGLQFHLEITEDGVRDMLQHCRKDLAPSSDFVQPEQTILEHLDHIKKLNGTMAEILQTWLCRG</sequence>
<accession>A0A2U2PJ79</accession>